<reference evidence="3" key="1">
    <citation type="submission" date="2020-05" db="EMBL/GenBank/DDBJ databases">
        <title>Frigoriglobus tundricola gen. nov., sp. nov., a psychrotolerant cellulolytic planctomycete of the family Gemmataceae with two divergent copies of 16S rRNA gene.</title>
        <authorList>
            <person name="Kulichevskaya I.S."/>
            <person name="Ivanova A.A."/>
            <person name="Naumoff D.G."/>
            <person name="Beletsky A.V."/>
            <person name="Rijpstra W.I.C."/>
            <person name="Sinninghe Damste J.S."/>
            <person name="Mardanov A.V."/>
            <person name="Ravin N.V."/>
            <person name="Dedysh S.N."/>
        </authorList>
    </citation>
    <scope>NUCLEOTIDE SEQUENCE [LARGE SCALE GENOMIC DNA]</scope>
    <source>
        <strain evidence="3">PL17</strain>
    </source>
</reference>
<organism evidence="2 3">
    <name type="scientific">Frigoriglobus tundricola</name>
    <dbReference type="NCBI Taxonomy" id="2774151"/>
    <lineage>
        <taxon>Bacteria</taxon>
        <taxon>Pseudomonadati</taxon>
        <taxon>Planctomycetota</taxon>
        <taxon>Planctomycetia</taxon>
        <taxon>Gemmatales</taxon>
        <taxon>Gemmataceae</taxon>
        <taxon>Frigoriglobus</taxon>
    </lineage>
</organism>
<protein>
    <recommendedName>
        <fullName evidence="4">DNA primase</fullName>
    </recommendedName>
</protein>
<name>A0A6M5YWY4_9BACT</name>
<proteinExistence type="predicted"/>
<dbReference type="KEGG" id="ftj:FTUN_6105"/>
<dbReference type="Proteomes" id="UP000503447">
    <property type="component" value="Chromosome"/>
</dbReference>
<dbReference type="EMBL" id="CP053452">
    <property type="protein sequence ID" value="QJW98515.1"/>
    <property type="molecule type" value="Genomic_DNA"/>
</dbReference>
<feature type="region of interest" description="Disordered" evidence="1">
    <location>
        <begin position="440"/>
        <end position="467"/>
    </location>
</feature>
<evidence type="ECO:0000313" key="3">
    <source>
        <dbReference type="Proteomes" id="UP000503447"/>
    </source>
</evidence>
<gene>
    <name evidence="2" type="ORF">FTUN_6105</name>
</gene>
<evidence type="ECO:0008006" key="4">
    <source>
        <dbReference type="Google" id="ProtNLM"/>
    </source>
</evidence>
<keyword evidence="3" id="KW-1185">Reference proteome</keyword>
<accession>A0A6M5YWY4</accession>
<sequence length="485" mass="52938">MNATEPKVELLAEQVSKMQHKVTVKLDTKVLYVDTLNVSSAAARTKFVDTVTSKFEGLDRDAFDAELLKLASTVPADVPNRETGDEPDPLAGTPPDILEEANELLAAPDLIKRITDDIGMAGVAGERELAVTVYLIGVSRLLPRPLAGIIRGSSSSGKSYAVEKVSALFPPECVLHATQMTPQALFHMKPGSLKNKWVVAGERSRVEDDDRAEATRALREMLASGKLSKLMPVKVGNGIETQLIEQEGPIAFTETTTLTNVFEEDANRCLMLQTDESPEQTRRILGALAQRHSGVRDDTDRVLRVHHALQRMLPRSASVRIPWLDRLADAFRCDRVEVRRAFPQLVTLVQTAAMLHHRQRKTGLDGAVLADARDYQLARRLIGNPFAQSLGGGLSASALAFLPRLPVGELFTAKEIAKRLRVSKSSASGWLSELHDASSVEVAEPGRGNSPTRWRRTGKAPDAGEDLLPSVKSLFPEFAGRVDTA</sequence>
<evidence type="ECO:0000256" key="1">
    <source>
        <dbReference type="SAM" id="MobiDB-lite"/>
    </source>
</evidence>
<dbReference type="AlphaFoldDB" id="A0A6M5YWY4"/>
<dbReference type="RefSeq" id="WP_171473675.1">
    <property type="nucleotide sequence ID" value="NZ_CP053452.2"/>
</dbReference>
<evidence type="ECO:0000313" key="2">
    <source>
        <dbReference type="EMBL" id="QJW98515.1"/>
    </source>
</evidence>